<feature type="non-terminal residue" evidence="1">
    <location>
        <position position="51"/>
    </location>
</feature>
<name>A0AA41V8R4_PAPNU</name>
<gene>
    <name evidence="1" type="ORF">MKW94_023237</name>
</gene>
<dbReference type="Gene3D" id="3.30.470.20">
    <property type="entry name" value="ATP-grasp fold, B domain"/>
    <property type="match status" value="1"/>
</dbReference>
<reference evidence="1" key="1">
    <citation type="submission" date="2022-03" db="EMBL/GenBank/DDBJ databases">
        <title>A functionally conserved STORR gene fusion in Papaver species that diverged 16.8 million years ago.</title>
        <authorList>
            <person name="Catania T."/>
        </authorList>
    </citation>
    <scope>NUCLEOTIDE SEQUENCE</scope>
    <source>
        <strain evidence="1">S-191538</strain>
    </source>
</reference>
<comment type="caution">
    <text evidence="1">The sequence shown here is derived from an EMBL/GenBank/DDBJ whole genome shotgun (WGS) entry which is preliminary data.</text>
</comment>
<protein>
    <submittedName>
        <fullName evidence="1">Uncharacterized protein</fullName>
    </submittedName>
</protein>
<dbReference type="EMBL" id="JAJJMA010170585">
    <property type="protein sequence ID" value="MCL7036677.1"/>
    <property type="molecule type" value="Genomic_DNA"/>
</dbReference>
<dbReference type="Proteomes" id="UP001177140">
    <property type="component" value="Unassembled WGS sequence"/>
</dbReference>
<dbReference type="AlphaFoldDB" id="A0AA41V8R4"/>
<evidence type="ECO:0000313" key="1">
    <source>
        <dbReference type="EMBL" id="MCL7036677.1"/>
    </source>
</evidence>
<sequence length="51" mass="5560">VPIDVFKGITDEDAAKVVDGLAPKVANKAASMEQVKKLYELFCKSDCTMLE</sequence>
<keyword evidence="2" id="KW-1185">Reference proteome</keyword>
<feature type="non-terminal residue" evidence="1">
    <location>
        <position position="1"/>
    </location>
</feature>
<organism evidence="1 2">
    <name type="scientific">Papaver nudicaule</name>
    <name type="common">Iceland poppy</name>
    <dbReference type="NCBI Taxonomy" id="74823"/>
    <lineage>
        <taxon>Eukaryota</taxon>
        <taxon>Viridiplantae</taxon>
        <taxon>Streptophyta</taxon>
        <taxon>Embryophyta</taxon>
        <taxon>Tracheophyta</taxon>
        <taxon>Spermatophyta</taxon>
        <taxon>Magnoliopsida</taxon>
        <taxon>Ranunculales</taxon>
        <taxon>Papaveraceae</taxon>
        <taxon>Papaveroideae</taxon>
        <taxon>Papaver</taxon>
    </lineage>
</organism>
<evidence type="ECO:0000313" key="2">
    <source>
        <dbReference type="Proteomes" id="UP001177140"/>
    </source>
</evidence>
<accession>A0AA41V8R4</accession>
<proteinExistence type="predicted"/>